<dbReference type="Pfam" id="PF14111">
    <property type="entry name" value="DUF4283"/>
    <property type="match status" value="1"/>
</dbReference>
<feature type="domain" description="DUF4283" evidence="1">
    <location>
        <begin position="91"/>
        <end position="153"/>
    </location>
</feature>
<dbReference type="InterPro" id="IPR025558">
    <property type="entry name" value="DUF4283"/>
</dbReference>
<dbReference type="EMBL" id="SMMG02000008">
    <property type="protein sequence ID" value="KAA3464499.1"/>
    <property type="molecule type" value="Genomic_DNA"/>
</dbReference>
<gene>
    <name evidence="2" type="ORF">EPI10_008742</name>
</gene>
<comment type="caution">
    <text evidence="2">The sequence shown here is derived from an EMBL/GenBank/DDBJ whole genome shotgun (WGS) entry which is preliminary data.</text>
</comment>
<accession>A0A5B6V5J6</accession>
<dbReference type="Gene3D" id="3.60.10.10">
    <property type="entry name" value="Endonuclease/exonuclease/phosphatase"/>
    <property type="match status" value="1"/>
</dbReference>
<dbReference type="AlphaFoldDB" id="A0A5B6V5J6"/>
<keyword evidence="2" id="KW-0808">Transferase</keyword>
<dbReference type="Proteomes" id="UP000325315">
    <property type="component" value="Unassembled WGS sequence"/>
</dbReference>
<keyword evidence="3" id="KW-1185">Reference proteome</keyword>
<dbReference type="GO" id="GO:0032259">
    <property type="term" value="P:methylation"/>
    <property type="evidence" value="ECO:0007669"/>
    <property type="project" value="UniProtKB-KW"/>
</dbReference>
<dbReference type="InterPro" id="IPR036691">
    <property type="entry name" value="Endo/exonu/phosph_ase_sf"/>
</dbReference>
<protein>
    <submittedName>
        <fullName evidence="2">Pyridoxal-phosphate-dependent serine hydroxymethyltransferase</fullName>
    </submittedName>
</protein>
<dbReference type="GO" id="GO:0008168">
    <property type="term" value="F:methyltransferase activity"/>
    <property type="evidence" value="ECO:0007669"/>
    <property type="project" value="UniProtKB-KW"/>
</dbReference>
<dbReference type="PANTHER" id="PTHR35218:SF9">
    <property type="entry name" value="ENDONUCLEASE_EXONUCLEASE_PHOSPHATASE DOMAIN-CONTAINING PROTEIN"/>
    <property type="match status" value="1"/>
</dbReference>
<name>A0A5B6V5J6_9ROSI</name>
<evidence type="ECO:0000313" key="2">
    <source>
        <dbReference type="EMBL" id="KAA3464499.1"/>
    </source>
</evidence>
<keyword evidence="2" id="KW-0489">Methyltransferase</keyword>
<dbReference type="OrthoDB" id="1001345at2759"/>
<evidence type="ECO:0000259" key="1">
    <source>
        <dbReference type="Pfam" id="PF14111"/>
    </source>
</evidence>
<organism evidence="2 3">
    <name type="scientific">Gossypium australe</name>
    <dbReference type="NCBI Taxonomy" id="47621"/>
    <lineage>
        <taxon>Eukaryota</taxon>
        <taxon>Viridiplantae</taxon>
        <taxon>Streptophyta</taxon>
        <taxon>Embryophyta</taxon>
        <taxon>Tracheophyta</taxon>
        <taxon>Spermatophyta</taxon>
        <taxon>Magnoliopsida</taxon>
        <taxon>eudicotyledons</taxon>
        <taxon>Gunneridae</taxon>
        <taxon>Pentapetalae</taxon>
        <taxon>rosids</taxon>
        <taxon>malvids</taxon>
        <taxon>Malvales</taxon>
        <taxon>Malvaceae</taxon>
        <taxon>Malvoideae</taxon>
        <taxon>Gossypium</taxon>
    </lineage>
</organism>
<dbReference type="PANTHER" id="PTHR35218">
    <property type="entry name" value="RNASE H DOMAIN-CONTAINING PROTEIN"/>
    <property type="match status" value="1"/>
</dbReference>
<evidence type="ECO:0000313" key="3">
    <source>
        <dbReference type="Proteomes" id="UP000325315"/>
    </source>
</evidence>
<proteinExistence type="predicted"/>
<reference evidence="3" key="1">
    <citation type="journal article" date="2019" name="Plant Biotechnol. J.">
        <title>Genome sequencing of the Australian wild diploid species Gossypium australe highlights disease resistance and delayed gland morphogenesis.</title>
        <authorList>
            <person name="Cai Y."/>
            <person name="Cai X."/>
            <person name="Wang Q."/>
            <person name="Wang P."/>
            <person name="Zhang Y."/>
            <person name="Cai C."/>
            <person name="Xu Y."/>
            <person name="Wang K."/>
            <person name="Zhou Z."/>
            <person name="Wang C."/>
            <person name="Geng S."/>
            <person name="Li B."/>
            <person name="Dong Q."/>
            <person name="Hou Y."/>
            <person name="Wang H."/>
            <person name="Ai P."/>
            <person name="Liu Z."/>
            <person name="Yi F."/>
            <person name="Sun M."/>
            <person name="An G."/>
            <person name="Cheng J."/>
            <person name="Zhang Y."/>
            <person name="Shi Q."/>
            <person name="Xie Y."/>
            <person name="Shi X."/>
            <person name="Chang Y."/>
            <person name="Huang F."/>
            <person name="Chen Y."/>
            <person name="Hong S."/>
            <person name="Mi L."/>
            <person name="Sun Q."/>
            <person name="Zhang L."/>
            <person name="Zhou B."/>
            <person name="Peng R."/>
            <person name="Zhang X."/>
            <person name="Liu F."/>
        </authorList>
    </citation>
    <scope>NUCLEOTIDE SEQUENCE [LARGE SCALE GENOMIC DNA]</scope>
    <source>
        <strain evidence="3">cv. PA1801</strain>
    </source>
</reference>
<sequence>MALNCGVGRAKKKVRQRPKLSMEVFDSTMDGNGQMVQEENVSKDSSILDGNVCMEENFELQDEDVTTEIVNEIRSITFADCVHRFIEKEMALSVMIKLLGRKIVFNTLLNQVSILWNIMGQFQLMDLENDFYLVRFQDKDDLDNVLLGGFWTILVRLSKRYYSNFLFRAIESMIGPVFCIDAKTYATVRGQFTRLAISVDLKKKPLVSKIRIKMGKSRDSSEVRSVSGNNHFGGFKVCCVGGRGEEITADNQVVGKLGLGEERLGLRVNGNGVCENFGLKSIGRVLKPNNGGVGFVSKKNASGSHMGVLLGHEGNDGVLGQENFESVSLKPNLDKLKHTTFRVIEIDSHGTEFGKENNLFNFGATGKEILGEGWNGILEDIINNRKPYDGKLSYNGQPTLDLSSVIEGIMGNLHQDLEQPSVEFSSLAKGESLAAISDRDVGISGFRDDGVINKLGYSDSCRIEANGFFGGIWVFWNDNINVKILGLHCQAVHMWIGNGQNSTGFFCSTIYASLQRNNRHMLWDYLNSMVESCDEPWLIAGYFDSILDMAKGRGDAATFRNGCAHFQEFLFNNGLRDLVVVSLVLHGVEEGYLNVWTGSREF</sequence>